<gene>
    <name evidence="1" type="ORF">LQ327_17775</name>
</gene>
<reference evidence="1 2" key="1">
    <citation type="submission" date="2021-11" db="EMBL/GenBank/DDBJ databases">
        <title>Draft genome sequence of Actinomycetospora sp. SF1 isolated from the rhizosphere soil.</title>
        <authorList>
            <person name="Duangmal K."/>
            <person name="Chantavorakit T."/>
        </authorList>
    </citation>
    <scope>NUCLEOTIDE SEQUENCE [LARGE SCALE GENOMIC DNA]</scope>
    <source>
        <strain evidence="1 2">TBRC 5722</strain>
    </source>
</reference>
<dbReference type="RefSeq" id="WP_230736046.1">
    <property type="nucleotide sequence ID" value="NZ_JAJNDB010000003.1"/>
</dbReference>
<evidence type="ECO:0000313" key="2">
    <source>
        <dbReference type="Proteomes" id="UP001199469"/>
    </source>
</evidence>
<organism evidence="1 2">
    <name type="scientific">Actinomycetospora endophytica</name>
    <dbReference type="NCBI Taxonomy" id="2291215"/>
    <lineage>
        <taxon>Bacteria</taxon>
        <taxon>Bacillati</taxon>
        <taxon>Actinomycetota</taxon>
        <taxon>Actinomycetes</taxon>
        <taxon>Pseudonocardiales</taxon>
        <taxon>Pseudonocardiaceae</taxon>
        <taxon>Actinomycetospora</taxon>
    </lineage>
</organism>
<dbReference type="EMBL" id="JAJNDB010000003">
    <property type="protein sequence ID" value="MCD2195220.1"/>
    <property type="molecule type" value="Genomic_DNA"/>
</dbReference>
<accession>A0ABS8PAC5</accession>
<evidence type="ECO:0000313" key="1">
    <source>
        <dbReference type="EMBL" id="MCD2195220.1"/>
    </source>
</evidence>
<sequence length="78" mass="8763">MLILPKLFRRATDHLTARGHGFAGSFREWLETATSGEFSENDEVEVKGRRVTLADLIHVQGPRVALDADLLDLVFVEK</sequence>
<name>A0ABS8PAC5_9PSEU</name>
<keyword evidence="2" id="KW-1185">Reference proteome</keyword>
<protein>
    <submittedName>
        <fullName evidence="1">Uncharacterized protein</fullName>
    </submittedName>
</protein>
<comment type="caution">
    <text evidence="1">The sequence shown here is derived from an EMBL/GenBank/DDBJ whole genome shotgun (WGS) entry which is preliminary data.</text>
</comment>
<dbReference type="Proteomes" id="UP001199469">
    <property type="component" value="Unassembled WGS sequence"/>
</dbReference>
<proteinExistence type="predicted"/>